<gene>
    <name evidence="2" type="ORF">AT728_16400</name>
</gene>
<protein>
    <submittedName>
        <fullName evidence="2">Uncharacterized protein</fullName>
    </submittedName>
</protein>
<reference evidence="2 3" key="1">
    <citation type="submission" date="2015-12" db="EMBL/GenBank/DDBJ databases">
        <title>Draft genome sequence of Streptomyces silvensis ATCC 53525, a producer of novel hormone antagonists.</title>
        <authorList>
            <person name="Johnston C.W."/>
            <person name="Li Y."/>
            <person name="Magarvey N.A."/>
        </authorList>
    </citation>
    <scope>NUCLEOTIDE SEQUENCE [LARGE SCALE GENOMIC DNA]</scope>
    <source>
        <strain evidence="2 3">ATCC 53525</strain>
    </source>
</reference>
<dbReference type="AlphaFoldDB" id="A0A0W7X3B7"/>
<proteinExistence type="predicted"/>
<evidence type="ECO:0000313" key="2">
    <source>
        <dbReference type="EMBL" id="KUF17381.1"/>
    </source>
</evidence>
<dbReference type="Proteomes" id="UP000054804">
    <property type="component" value="Unassembled WGS sequence"/>
</dbReference>
<evidence type="ECO:0000313" key="3">
    <source>
        <dbReference type="Proteomes" id="UP000054804"/>
    </source>
</evidence>
<keyword evidence="3" id="KW-1185">Reference proteome</keyword>
<feature type="region of interest" description="Disordered" evidence="1">
    <location>
        <begin position="80"/>
        <end position="112"/>
    </location>
</feature>
<organism evidence="2 3">
    <name type="scientific">Streptomyces silvensis</name>
    <dbReference type="NCBI Taxonomy" id="1765722"/>
    <lineage>
        <taxon>Bacteria</taxon>
        <taxon>Bacillati</taxon>
        <taxon>Actinomycetota</taxon>
        <taxon>Actinomycetes</taxon>
        <taxon>Kitasatosporales</taxon>
        <taxon>Streptomycetaceae</taxon>
        <taxon>Streptomyces</taxon>
    </lineage>
</organism>
<accession>A0A0W7X3B7</accession>
<name>A0A0W7X3B7_9ACTN</name>
<evidence type="ECO:0000256" key="1">
    <source>
        <dbReference type="SAM" id="MobiDB-lite"/>
    </source>
</evidence>
<sequence>MAKRWVRYVMPVMVEVDVDDDKVTRVVTLPEEVREDRDDMGHFLIYDEKFVRRSGDDQPQVHAFCVGEPRWADDRFRVGGPANWPERWEEGFGRDESDDRYEEISPYELRER</sequence>
<dbReference type="EMBL" id="LOCL01000034">
    <property type="protein sequence ID" value="KUF17381.1"/>
    <property type="molecule type" value="Genomic_DNA"/>
</dbReference>
<dbReference type="OrthoDB" id="4939521at2"/>
<dbReference type="RefSeq" id="WP_058848644.1">
    <property type="nucleotide sequence ID" value="NZ_LOCL01000034.1"/>
</dbReference>
<comment type="caution">
    <text evidence="2">The sequence shown here is derived from an EMBL/GenBank/DDBJ whole genome shotgun (WGS) entry which is preliminary data.</text>
</comment>
<feature type="compositionally biased region" description="Basic and acidic residues" evidence="1">
    <location>
        <begin position="86"/>
        <end position="97"/>
    </location>
</feature>